<feature type="transmembrane region" description="Helical" evidence="1">
    <location>
        <begin position="52"/>
        <end position="72"/>
    </location>
</feature>
<dbReference type="EMBL" id="JBBEGN010000001">
    <property type="protein sequence ID" value="MEJ2866386.1"/>
    <property type="molecule type" value="Genomic_DNA"/>
</dbReference>
<sequence>MTKTEVSYTYTILILGGFLLAVAGAVTALLGLGPVSETVVEWDKIKITTSSIGLAVMAGGGALALIAAVNKPSDVRVLGGEHKSATDRASGPAARIAALLLLVLGVIGLVVQLALSGGA</sequence>
<keyword evidence="1" id="KW-0812">Transmembrane</keyword>
<protein>
    <recommendedName>
        <fullName evidence="4">Integral membrane protein</fullName>
    </recommendedName>
</protein>
<gene>
    <name evidence="2" type="ORF">WCD74_01330</name>
</gene>
<keyword evidence="3" id="KW-1185">Reference proteome</keyword>
<keyword evidence="1" id="KW-1133">Transmembrane helix</keyword>
<dbReference type="RefSeq" id="WP_337693010.1">
    <property type="nucleotide sequence ID" value="NZ_JBBEGN010000001.1"/>
</dbReference>
<organism evidence="2 3">
    <name type="scientific">Actinomycetospora aurantiaca</name>
    <dbReference type="NCBI Taxonomy" id="3129233"/>
    <lineage>
        <taxon>Bacteria</taxon>
        <taxon>Bacillati</taxon>
        <taxon>Actinomycetota</taxon>
        <taxon>Actinomycetes</taxon>
        <taxon>Pseudonocardiales</taxon>
        <taxon>Pseudonocardiaceae</taxon>
        <taxon>Actinomycetospora</taxon>
    </lineage>
</organism>
<evidence type="ECO:0000256" key="1">
    <source>
        <dbReference type="SAM" id="Phobius"/>
    </source>
</evidence>
<accession>A0ABU8MGE2</accession>
<evidence type="ECO:0000313" key="3">
    <source>
        <dbReference type="Proteomes" id="UP001385809"/>
    </source>
</evidence>
<proteinExistence type="predicted"/>
<evidence type="ECO:0000313" key="2">
    <source>
        <dbReference type="EMBL" id="MEJ2866386.1"/>
    </source>
</evidence>
<dbReference type="Proteomes" id="UP001385809">
    <property type="component" value="Unassembled WGS sequence"/>
</dbReference>
<name>A0ABU8MGE2_9PSEU</name>
<feature type="transmembrane region" description="Helical" evidence="1">
    <location>
        <begin position="12"/>
        <end position="32"/>
    </location>
</feature>
<keyword evidence="1" id="KW-0472">Membrane</keyword>
<feature type="transmembrane region" description="Helical" evidence="1">
    <location>
        <begin position="93"/>
        <end position="115"/>
    </location>
</feature>
<evidence type="ECO:0008006" key="4">
    <source>
        <dbReference type="Google" id="ProtNLM"/>
    </source>
</evidence>
<reference evidence="2 3" key="1">
    <citation type="submission" date="2024-03" db="EMBL/GenBank/DDBJ databases">
        <title>Actinomycetospora sp. OC33-EN08, a novel actinomycete isolated from wild orchid (Aerides multiflora).</title>
        <authorList>
            <person name="Suriyachadkun C."/>
        </authorList>
    </citation>
    <scope>NUCLEOTIDE SEQUENCE [LARGE SCALE GENOMIC DNA]</scope>
    <source>
        <strain evidence="2 3">OC33-EN08</strain>
    </source>
</reference>
<comment type="caution">
    <text evidence="2">The sequence shown here is derived from an EMBL/GenBank/DDBJ whole genome shotgun (WGS) entry which is preliminary data.</text>
</comment>